<dbReference type="InterPro" id="IPR001845">
    <property type="entry name" value="HTH_ArsR_DNA-bd_dom"/>
</dbReference>
<evidence type="ECO:0000256" key="2">
    <source>
        <dbReference type="ARBA" id="ARBA00023125"/>
    </source>
</evidence>
<dbReference type="InterPro" id="IPR036527">
    <property type="entry name" value="SCP2_sterol-bd_dom_sf"/>
</dbReference>
<evidence type="ECO:0000256" key="1">
    <source>
        <dbReference type="ARBA" id="ARBA00023015"/>
    </source>
</evidence>
<dbReference type="InterPro" id="IPR011991">
    <property type="entry name" value="ArsR-like_HTH"/>
</dbReference>
<dbReference type="Gene3D" id="1.10.10.10">
    <property type="entry name" value="Winged helix-like DNA-binding domain superfamily/Winged helix DNA-binding domain"/>
    <property type="match status" value="1"/>
</dbReference>
<proteinExistence type="predicted"/>
<dbReference type="RefSeq" id="WP_344719164.1">
    <property type="nucleotide sequence ID" value="NZ_BAAAYG010000004.1"/>
</dbReference>
<keyword evidence="3" id="KW-0804">Transcription</keyword>
<evidence type="ECO:0000313" key="6">
    <source>
        <dbReference type="Proteomes" id="UP001501736"/>
    </source>
</evidence>
<evidence type="ECO:0000259" key="4">
    <source>
        <dbReference type="PROSITE" id="PS51118"/>
    </source>
</evidence>
<evidence type="ECO:0000256" key="3">
    <source>
        <dbReference type="ARBA" id="ARBA00023163"/>
    </source>
</evidence>
<reference evidence="6" key="1">
    <citation type="journal article" date="2019" name="Int. J. Syst. Evol. Microbiol.">
        <title>The Global Catalogue of Microorganisms (GCM) 10K type strain sequencing project: providing services to taxonomists for standard genome sequencing and annotation.</title>
        <authorList>
            <consortium name="The Broad Institute Genomics Platform"/>
            <consortium name="The Broad Institute Genome Sequencing Center for Infectious Disease"/>
            <person name="Wu L."/>
            <person name="Ma J."/>
        </authorList>
    </citation>
    <scope>NUCLEOTIDE SEQUENCE [LARGE SCALE GENOMIC DNA]</scope>
    <source>
        <strain evidence="6">JCM 11483</strain>
    </source>
</reference>
<dbReference type="InterPro" id="IPR002577">
    <property type="entry name" value="HTH_HxlR"/>
</dbReference>
<name>A0ABP6RFS3_9MICC</name>
<keyword evidence="6" id="KW-1185">Reference proteome</keyword>
<keyword evidence="1" id="KW-0805">Transcription regulation</keyword>
<dbReference type="SUPFAM" id="SSF46785">
    <property type="entry name" value="Winged helix' DNA-binding domain"/>
    <property type="match status" value="1"/>
</dbReference>
<dbReference type="CDD" id="cd00090">
    <property type="entry name" value="HTH_ARSR"/>
    <property type="match status" value="1"/>
</dbReference>
<keyword evidence="2" id="KW-0238">DNA-binding</keyword>
<dbReference type="Pfam" id="PF01638">
    <property type="entry name" value="HxlR"/>
    <property type="match status" value="1"/>
</dbReference>
<dbReference type="SUPFAM" id="SSF55718">
    <property type="entry name" value="SCP-like"/>
    <property type="match status" value="1"/>
</dbReference>
<gene>
    <name evidence="5" type="ORF">GCM10020260_11580</name>
</gene>
<dbReference type="PROSITE" id="PS51118">
    <property type="entry name" value="HTH_HXLR"/>
    <property type="match status" value="1"/>
</dbReference>
<dbReference type="PANTHER" id="PTHR33204">
    <property type="entry name" value="TRANSCRIPTIONAL REGULATOR, MARR FAMILY"/>
    <property type="match status" value="1"/>
</dbReference>
<dbReference type="Proteomes" id="UP001501736">
    <property type="component" value="Unassembled WGS sequence"/>
</dbReference>
<feature type="domain" description="HTH hxlR-type" evidence="4">
    <location>
        <begin position="7"/>
        <end position="102"/>
    </location>
</feature>
<comment type="caution">
    <text evidence="5">The sequence shown here is derived from an EMBL/GenBank/DDBJ whole genome shotgun (WGS) entry which is preliminary data.</text>
</comment>
<accession>A0ABP6RFS3</accession>
<dbReference type="EMBL" id="BAAAYG010000004">
    <property type="protein sequence ID" value="GAA3283211.1"/>
    <property type="molecule type" value="Genomic_DNA"/>
</dbReference>
<evidence type="ECO:0000313" key="5">
    <source>
        <dbReference type="EMBL" id="GAA3283211.1"/>
    </source>
</evidence>
<dbReference type="InterPro" id="IPR036390">
    <property type="entry name" value="WH_DNA-bd_sf"/>
</dbReference>
<dbReference type="PANTHER" id="PTHR33204:SF18">
    <property type="entry name" value="TRANSCRIPTIONAL REGULATORY PROTEIN"/>
    <property type="match status" value="1"/>
</dbReference>
<dbReference type="InterPro" id="IPR036388">
    <property type="entry name" value="WH-like_DNA-bd_sf"/>
</dbReference>
<dbReference type="SMART" id="SM00418">
    <property type="entry name" value="HTH_ARSR"/>
    <property type="match status" value="1"/>
</dbReference>
<sequence length="242" mass="26985">MWDTASSPIAKTMEVLDERWTVLIIRELVAGSHHFNEIRHGLPRMSTALLSKRLRSLERAGIVVRRAEGSRTGYDLTPGGRALEPVIQSLGEWGVQWRSELGDEDLDPHLLLWDIHRNIDVATLPEGRVVLAFTFTDVEPRTRSWWIVVSADGDVDVCDVDPGHPATVAMSSTLRTMVDVWRGQLSWSQALRSEQLHLSGPAAARHSLPRWLMLSPFAALVDHRLDRASSSPQSPGPEASPR</sequence>
<organism evidence="5 6">
    <name type="scientific">Nesterenkonia halobia</name>
    <dbReference type="NCBI Taxonomy" id="37922"/>
    <lineage>
        <taxon>Bacteria</taxon>
        <taxon>Bacillati</taxon>
        <taxon>Actinomycetota</taxon>
        <taxon>Actinomycetes</taxon>
        <taxon>Micrococcales</taxon>
        <taxon>Micrococcaceae</taxon>
        <taxon>Nesterenkonia</taxon>
    </lineage>
</organism>
<protein>
    <submittedName>
        <fullName evidence="5">Helix-turn-helix domain-containing protein</fullName>
    </submittedName>
</protein>